<evidence type="ECO:0000256" key="2">
    <source>
        <dbReference type="ARBA" id="ARBA00023043"/>
    </source>
</evidence>
<sequence>MYRRTYSSDEDIQSVKNSNLFVATRKNHVKKISRLLNDGADINAKNGSEQAILHIAIKKNYKDVVEFLLKYRGIKIDVPNKDGETALVLAKHSDRQHIFQMLEYYNKHVADVRRIGVLQKQTVRRSRTIKNSQQGSEKQLSIQLSFQKRKASIHNDAEGNVKRVRLDSEDDDYYHKGGHSLHGTEVEDAEKFDDIVFNGQDEIRFVQAKHKQDESKRIIAHDLLTNKDDDFSLQKYFISYSKTKKKHRFNKGELKDFILYTNIKFDSADLENAEIRIEEIEENDDILIT</sequence>
<evidence type="ECO:0000313" key="5">
    <source>
        <dbReference type="Proteomes" id="UP001566132"/>
    </source>
</evidence>
<evidence type="ECO:0000256" key="1">
    <source>
        <dbReference type="ARBA" id="ARBA00022737"/>
    </source>
</evidence>
<name>A0ABD1E0Z5_HYPHA</name>
<evidence type="ECO:0000256" key="3">
    <source>
        <dbReference type="PROSITE-ProRule" id="PRU00023"/>
    </source>
</evidence>
<dbReference type="SUPFAM" id="SSF48403">
    <property type="entry name" value="Ankyrin repeat"/>
    <property type="match status" value="1"/>
</dbReference>
<dbReference type="InterPro" id="IPR036770">
    <property type="entry name" value="Ankyrin_rpt-contain_sf"/>
</dbReference>
<comment type="caution">
    <text evidence="4">The sequence shown here is derived from an EMBL/GenBank/DDBJ whole genome shotgun (WGS) entry which is preliminary data.</text>
</comment>
<dbReference type="EMBL" id="JBDJPC010000014">
    <property type="protein sequence ID" value="KAL1488334.1"/>
    <property type="molecule type" value="Genomic_DNA"/>
</dbReference>
<dbReference type="PANTHER" id="PTHR24198">
    <property type="entry name" value="ANKYRIN REPEAT AND PROTEIN KINASE DOMAIN-CONTAINING PROTEIN"/>
    <property type="match status" value="1"/>
</dbReference>
<keyword evidence="1" id="KW-0677">Repeat</keyword>
<dbReference type="SMART" id="SM00248">
    <property type="entry name" value="ANK"/>
    <property type="match status" value="3"/>
</dbReference>
<dbReference type="PROSITE" id="PS50088">
    <property type="entry name" value="ANK_REPEAT"/>
    <property type="match status" value="1"/>
</dbReference>
<dbReference type="Proteomes" id="UP001566132">
    <property type="component" value="Unassembled WGS sequence"/>
</dbReference>
<protein>
    <submittedName>
        <fullName evidence="4">Uncharacterized protein</fullName>
    </submittedName>
</protein>
<dbReference type="Pfam" id="PF12796">
    <property type="entry name" value="Ank_2"/>
    <property type="match status" value="1"/>
</dbReference>
<accession>A0ABD1E0Z5</accession>
<keyword evidence="5" id="KW-1185">Reference proteome</keyword>
<proteinExistence type="predicted"/>
<evidence type="ECO:0000313" key="4">
    <source>
        <dbReference type="EMBL" id="KAL1488334.1"/>
    </source>
</evidence>
<feature type="repeat" description="ANK" evidence="3">
    <location>
        <begin position="15"/>
        <end position="47"/>
    </location>
</feature>
<organism evidence="4 5">
    <name type="scientific">Hypothenemus hampei</name>
    <name type="common">Coffee berry borer</name>
    <dbReference type="NCBI Taxonomy" id="57062"/>
    <lineage>
        <taxon>Eukaryota</taxon>
        <taxon>Metazoa</taxon>
        <taxon>Ecdysozoa</taxon>
        <taxon>Arthropoda</taxon>
        <taxon>Hexapoda</taxon>
        <taxon>Insecta</taxon>
        <taxon>Pterygota</taxon>
        <taxon>Neoptera</taxon>
        <taxon>Endopterygota</taxon>
        <taxon>Coleoptera</taxon>
        <taxon>Polyphaga</taxon>
        <taxon>Cucujiformia</taxon>
        <taxon>Curculionidae</taxon>
        <taxon>Scolytinae</taxon>
        <taxon>Hypothenemus</taxon>
    </lineage>
</organism>
<dbReference type="InterPro" id="IPR002110">
    <property type="entry name" value="Ankyrin_rpt"/>
</dbReference>
<keyword evidence="2 3" id="KW-0040">ANK repeat</keyword>
<dbReference type="PANTHER" id="PTHR24198:SF165">
    <property type="entry name" value="ANKYRIN REPEAT-CONTAINING PROTEIN-RELATED"/>
    <property type="match status" value="1"/>
</dbReference>
<dbReference type="AlphaFoldDB" id="A0ABD1E0Z5"/>
<reference evidence="4 5" key="1">
    <citation type="submission" date="2024-05" db="EMBL/GenBank/DDBJ databases">
        <title>Genetic variation in Jamaican populations of the coffee berry borer (Hypothenemus hampei).</title>
        <authorList>
            <person name="Errbii M."/>
            <person name="Myrie A."/>
        </authorList>
    </citation>
    <scope>NUCLEOTIDE SEQUENCE [LARGE SCALE GENOMIC DNA]</scope>
    <source>
        <strain evidence="4">JA-Hopewell-2020-01-JO</strain>
        <tissue evidence="4">Whole body</tissue>
    </source>
</reference>
<dbReference type="Gene3D" id="1.25.40.20">
    <property type="entry name" value="Ankyrin repeat-containing domain"/>
    <property type="match status" value="1"/>
</dbReference>
<gene>
    <name evidence="4" type="ORF">ABEB36_014811</name>
</gene>